<comment type="caution">
    <text evidence="3">The sequence shown here is derived from an EMBL/GenBank/DDBJ whole genome shotgun (WGS) entry which is preliminary data.</text>
</comment>
<sequence length="432" mass="48307">MTFLYPTYLWSLLVLAVPVGIHLWSKKEGKVIKVGSIEFFGASDTKKSSSVKLNELVLFMLRCLIITVLSILLAEPVLRSKQQNQPVHYLIEPALVPDESVSAVIDTLLEKYPVSYLADGFPAINAGATPALMKATPNYWQLASQMEQLYADSIVIFTRARLSGLKGKRSEGAANVTWIVFEPDSTQAVVGATRTDHQLRLKLANSARDHLSFEERTIPLNRVGNLQEKKVGDTLYVRIQDDHPWVPVAALTPKQVVIAYETDFSDDMKLVHASLQAIERYLERPVNIKTVNVTEDLAWDTVPDLLVWMSNSPLREKGIKNIIYKPDPLAQAIITDSADPAIFNLTGTMYVEEAIRTHLTEHLLKVIDVNAGAMVKAEAVDARAVDMEALEPVIAKNGKMVRYDDEDISPWFWMLLVVTVIGERALALYRKQ</sequence>
<dbReference type="AlphaFoldDB" id="L8JXQ2"/>
<evidence type="ECO:0000313" key="4">
    <source>
        <dbReference type="Proteomes" id="UP000011135"/>
    </source>
</evidence>
<dbReference type="STRING" id="1237149.C900_01436"/>
<dbReference type="PANTHER" id="PTHR37464:SF1">
    <property type="entry name" value="BLL2463 PROTEIN"/>
    <property type="match status" value="1"/>
</dbReference>
<dbReference type="OrthoDB" id="890881at2"/>
<proteinExistence type="predicted"/>
<reference evidence="3 4" key="1">
    <citation type="submission" date="2012-12" db="EMBL/GenBank/DDBJ databases">
        <title>Genome assembly of Fulvivirga imtechensis AK7.</title>
        <authorList>
            <person name="Nupur N."/>
            <person name="Khatri I."/>
            <person name="Kumar R."/>
            <person name="Subramanian S."/>
            <person name="Pinnaka A."/>
        </authorList>
    </citation>
    <scope>NUCLEOTIDE SEQUENCE [LARGE SCALE GENOMIC DNA]</scope>
    <source>
        <strain evidence="3 4">AK7</strain>
    </source>
</reference>
<keyword evidence="1" id="KW-1133">Transmembrane helix</keyword>
<evidence type="ECO:0000256" key="1">
    <source>
        <dbReference type="SAM" id="Phobius"/>
    </source>
</evidence>
<dbReference type="Proteomes" id="UP000011135">
    <property type="component" value="Unassembled WGS sequence"/>
</dbReference>
<dbReference type="NCBIfam" id="TIGR02226">
    <property type="entry name" value="two_anch"/>
    <property type="match status" value="1"/>
</dbReference>
<dbReference type="EMBL" id="AMZN01000002">
    <property type="protein sequence ID" value="ELR73826.1"/>
    <property type="molecule type" value="Genomic_DNA"/>
</dbReference>
<name>L8JXQ2_9BACT</name>
<feature type="transmembrane region" description="Helical" evidence="1">
    <location>
        <begin position="6"/>
        <end position="24"/>
    </location>
</feature>
<feature type="transmembrane region" description="Helical" evidence="1">
    <location>
        <begin position="56"/>
        <end position="74"/>
    </location>
</feature>
<dbReference type="InterPro" id="IPR024163">
    <property type="entry name" value="Aerotolerance_reg_N"/>
</dbReference>
<dbReference type="RefSeq" id="WP_009577643.1">
    <property type="nucleotide sequence ID" value="NZ_AMZN01000002.1"/>
</dbReference>
<accession>L8JXQ2</accession>
<dbReference type="Pfam" id="PF07584">
    <property type="entry name" value="BatA"/>
    <property type="match status" value="1"/>
</dbReference>
<keyword evidence="4" id="KW-1185">Reference proteome</keyword>
<dbReference type="PANTHER" id="PTHR37464">
    <property type="entry name" value="BLL2463 PROTEIN"/>
    <property type="match status" value="1"/>
</dbReference>
<dbReference type="InterPro" id="IPR011933">
    <property type="entry name" value="Double_TM_dom"/>
</dbReference>
<keyword evidence="1" id="KW-0812">Transmembrane</keyword>
<evidence type="ECO:0000313" key="3">
    <source>
        <dbReference type="EMBL" id="ELR73826.1"/>
    </source>
</evidence>
<evidence type="ECO:0000259" key="2">
    <source>
        <dbReference type="Pfam" id="PF07584"/>
    </source>
</evidence>
<dbReference type="eggNOG" id="ENOG502Z908">
    <property type="taxonomic scope" value="Bacteria"/>
</dbReference>
<protein>
    <recommendedName>
        <fullName evidence="2">Aerotolerance regulator N-terminal domain-containing protein</fullName>
    </recommendedName>
</protein>
<gene>
    <name evidence="3" type="ORF">C900_01436</name>
</gene>
<organism evidence="3 4">
    <name type="scientific">Fulvivirga imtechensis AK7</name>
    <dbReference type="NCBI Taxonomy" id="1237149"/>
    <lineage>
        <taxon>Bacteria</taxon>
        <taxon>Pseudomonadati</taxon>
        <taxon>Bacteroidota</taxon>
        <taxon>Cytophagia</taxon>
        <taxon>Cytophagales</taxon>
        <taxon>Fulvivirgaceae</taxon>
        <taxon>Fulvivirga</taxon>
    </lineage>
</organism>
<keyword evidence="1" id="KW-0472">Membrane</keyword>
<feature type="domain" description="Aerotolerance regulator N-terminal" evidence="2">
    <location>
        <begin position="1"/>
        <end position="76"/>
    </location>
</feature>